<feature type="transmembrane region" description="Helical" evidence="10">
    <location>
        <begin position="215"/>
        <end position="240"/>
    </location>
</feature>
<feature type="transmembrane region" description="Helical" evidence="10">
    <location>
        <begin position="76"/>
        <end position="95"/>
    </location>
</feature>
<dbReference type="OrthoDB" id="9445642at2759"/>
<gene>
    <name evidence="12" type="primary">RYa-R</name>
    <name evidence="12" type="ORF">AWC38_SpisGene22705</name>
</gene>
<keyword evidence="9" id="KW-0807">Transducer</keyword>
<name>A0A2B4R9Q4_STYPI</name>
<proteinExistence type="predicted"/>
<evidence type="ECO:0000313" key="13">
    <source>
        <dbReference type="Proteomes" id="UP000225706"/>
    </source>
</evidence>
<feature type="transmembrane region" description="Helical" evidence="10">
    <location>
        <begin position="148"/>
        <end position="169"/>
    </location>
</feature>
<evidence type="ECO:0000256" key="3">
    <source>
        <dbReference type="ARBA" id="ARBA00022692"/>
    </source>
</evidence>
<keyword evidence="13" id="KW-1185">Reference proteome</keyword>
<reference evidence="13" key="1">
    <citation type="journal article" date="2017" name="bioRxiv">
        <title>Comparative analysis of the genomes of Stylophora pistillata and Acropora digitifera provides evidence for extensive differences between species of corals.</title>
        <authorList>
            <person name="Voolstra C.R."/>
            <person name="Li Y."/>
            <person name="Liew Y.J."/>
            <person name="Baumgarten S."/>
            <person name="Zoccola D."/>
            <person name="Flot J.-F."/>
            <person name="Tambutte S."/>
            <person name="Allemand D."/>
            <person name="Aranda M."/>
        </authorList>
    </citation>
    <scope>NUCLEOTIDE SEQUENCE [LARGE SCALE GENOMIC DNA]</scope>
</reference>
<keyword evidence="8" id="KW-0325">Glycoprotein</keyword>
<feature type="transmembrane region" description="Helical" evidence="10">
    <location>
        <begin position="269"/>
        <end position="298"/>
    </location>
</feature>
<dbReference type="PANTHER" id="PTHR24246">
    <property type="entry name" value="OLFACTORY RECEPTOR AND ADENOSINE RECEPTOR"/>
    <property type="match status" value="1"/>
</dbReference>
<dbReference type="GO" id="GO:0005886">
    <property type="term" value="C:plasma membrane"/>
    <property type="evidence" value="ECO:0007669"/>
    <property type="project" value="UniProtKB-SubCell"/>
</dbReference>
<evidence type="ECO:0000256" key="1">
    <source>
        <dbReference type="ARBA" id="ARBA00004651"/>
    </source>
</evidence>
<evidence type="ECO:0000313" key="12">
    <source>
        <dbReference type="EMBL" id="PFX13230.1"/>
    </source>
</evidence>
<evidence type="ECO:0000256" key="9">
    <source>
        <dbReference type="ARBA" id="ARBA00023224"/>
    </source>
</evidence>
<feature type="transmembrane region" description="Helical" evidence="10">
    <location>
        <begin position="21"/>
        <end position="44"/>
    </location>
</feature>
<evidence type="ECO:0000256" key="2">
    <source>
        <dbReference type="ARBA" id="ARBA00022475"/>
    </source>
</evidence>
<feature type="domain" description="G-protein coupled receptors family 1 profile" evidence="11">
    <location>
        <begin position="86"/>
        <end position="323"/>
    </location>
</feature>
<evidence type="ECO:0000256" key="7">
    <source>
        <dbReference type="ARBA" id="ARBA00023170"/>
    </source>
</evidence>
<dbReference type="PRINTS" id="PR00237">
    <property type="entry name" value="GPCRRHODOPSN"/>
</dbReference>
<accession>A0A2B4R9Q4</accession>
<dbReference type="STRING" id="50429.A0A2B4R9Q4"/>
<feature type="transmembrane region" description="Helical" evidence="10">
    <location>
        <begin position="107"/>
        <end position="128"/>
    </location>
</feature>
<dbReference type="EMBL" id="LSMT01001032">
    <property type="protein sequence ID" value="PFX13230.1"/>
    <property type="molecule type" value="Genomic_DNA"/>
</dbReference>
<organism evidence="12 13">
    <name type="scientific">Stylophora pistillata</name>
    <name type="common">Smooth cauliflower coral</name>
    <dbReference type="NCBI Taxonomy" id="50429"/>
    <lineage>
        <taxon>Eukaryota</taxon>
        <taxon>Metazoa</taxon>
        <taxon>Cnidaria</taxon>
        <taxon>Anthozoa</taxon>
        <taxon>Hexacorallia</taxon>
        <taxon>Scleractinia</taxon>
        <taxon>Astrocoeniina</taxon>
        <taxon>Pocilloporidae</taxon>
        <taxon>Stylophora</taxon>
    </lineage>
</organism>
<evidence type="ECO:0000256" key="5">
    <source>
        <dbReference type="ARBA" id="ARBA00023040"/>
    </source>
</evidence>
<evidence type="ECO:0000256" key="4">
    <source>
        <dbReference type="ARBA" id="ARBA00022989"/>
    </source>
</evidence>
<keyword evidence="4 10" id="KW-1133">Transmembrane helix</keyword>
<sequence>MNNSNVTSKLPQQQSDDGVKALSKFLPIAIAIVVANGLVDFISIRLSTEVKMNNSDVTSKLPQQQSDDGVKALSKLLPIAIAIVLANGLVFVLFYRCPRLRTSSNYVLLSLAICDFSTGAFAIPYFIAYNFEILPKELHYGTYVSHTLLAVSGSYHILVVTALKYLATVSPLKHYVVTKRLVLKIVLGVWIISTVIAVIPLAWHGNETSASCHIIHTALCLVAVFLFPYVFMIYAFIAMFRAITKRQRPSSVESNKLRKQKKNQSDRRCILVFATMAIIFVSCWLPYFTAMLLVAIGIGDLDFFLEACMVIRYITSFANPLLYTFFKRDFWSALRNLLQNRRKFSFSYQKSESESLNLTSRLRARSRVSNRGLVSLEGERQESSLIRDGNVTFGEEIFRTTRV</sequence>
<keyword evidence="7 12" id="KW-0675">Receptor</keyword>
<feature type="transmembrane region" description="Helical" evidence="10">
    <location>
        <begin position="181"/>
        <end position="203"/>
    </location>
</feature>
<dbReference type="InterPro" id="IPR000276">
    <property type="entry name" value="GPCR_Rhodpsn"/>
</dbReference>
<evidence type="ECO:0000259" key="11">
    <source>
        <dbReference type="PROSITE" id="PS50262"/>
    </source>
</evidence>
<evidence type="ECO:0000256" key="10">
    <source>
        <dbReference type="SAM" id="Phobius"/>
    </source>
</evidence>
<dbReference type="PANTHER" id="PTHR24246:SF27">
    <property type="entry name" value="ADENOSINE RECEPTOR, ISOFORM A"/>
    <property type="match status" value="1"/>
</dbReference>
<dbReference type="PROSITE" id="PS50262">
    <property type="entry name" value="G_PROTEIN_RECEP_F1_2"/>
    <property type="match status" value="1"/>
</dbReference>
<comment type="caution">
    <text evidence="12">The sequence shown here is derived from an EMBL/GenBank/DDBJ whole genome shotgun (WGS) entry which is preliminary data.</text>
</comment>
<evidence type="ECO:0000256" key="6">
    <source>
        <dbReference type="ARBA" id="ARBA00023136"/>
    </source>
</evidence>
<keyword evidence="3 10" id="KW-0812">Transmembrane</keyword>
<evidence type="ECO:0000256" key="8">
    <source>
        <dbReference type="ARBA" id="ARBA00023180"/>
    </source>
</evidence>
<keyword evidence="5" id="KW-0297">G-protein coupled receptor</keyword>
<comment type="subcellular location">
    <subcellularLocation>
        <location evidence="1">Cell membrane</location>
        <topology evidence="1">Multi-pass membrane protein</topology>
    </subcellularLocation>
</comment>
<dbReference type="InterPro" id="IPR017452">
    <property type="entry name" value="GPCR_Rhodpsn_7TM"/>
</dbReference>
<dbReference type="Proteomes" id="UP000225706">
    <property type="component" value="Unassembled WGS sequence"/>
</dbReference>
<dbReference type="Gene3D" id="1.20.1070.10">
    <property type="entry name" value="Rhodopsin 7-helix transmembrane proteins"/>
    <property type="match status" value="1"/>
</dbReference>
<keyword evidence="6 10" id="KW-0472">Membrane</keyword>
<dbReference type="Pfam" id="PF00001">
    <property type="entry name" value="7tm_1"/>
    <property type="match status" value="1"/>
</dbReference>
<protein>
    <submittedName>
        <fullName evidence="12">Neuropeptide Y receptor</fullName>
    </submittedName>
</protein>
<dbReference type="CDD" id="cd00637">
    <property type="entry name" value="7tm_classA_rhodopsin-like"/>
    <property type="match status" value="1"/>
</dbReference>
<dbReference type="GO" id="GO:0004930">
    <property type="term" value="F:G protein-coupled receptor activity"/>
    <property type="evidence" value="ECO:0007669"/>
    <property type="project" value="UniProtKB-KW"/>
</dbReference>
<feature type="transmembrane region" description="Helical" evidence="10">
    <location>
        <begin position="304"/>
        <end position="326"/>
    </location>
</feature>
<keyword evidence="2" id="KW-1003">Cell membrane</keyword>
<dbReference type="SUPFAM" id="SSF81321">
    <property type="entry name" value="Family A G protein-coupled receptor-like"/>
    <property type="match status" value="1"/>
</dbReference>
<dbReference type="AlphaFoldDB" id="A0A2B4R9Q4"/>